<dbReference type="InterPro" id="IPR038351">
    <property type="entry name" value="MCD_N_sf"/>
</dbReference>
<keyword evidence="4" id="KW-1185">Reference proteome</keyword>
<evidence type="ECO:0000313" key="4">
    <source>
        <dbReference type="Proteomes" id="UP000306223"/>
    </source>
</evidence>
<dbReference type="Pfam" id="PF17408">
    <property type="entry name" value="MCD_N"/>
    <property type="match status" value="1"/>
</dbReference>
<dbReference type="GO" id="GO:0050080">
    <property type="term" value="F:malonyl-CoA decarboxylase activity"/>
    <property type="evidence" value="ECO:0007669"/>
    <property type="project" value="InterPro"/>
</dbReference>
<gene>
    <name evidence="3" type="ORF">FA740_16335</name>
</gene>
<dbReference type="Proteomes" id="UP000306223">
    <property type="component" value="Unassembled WGS sequence"/>
</dbReference>
<dbReference type="Gene3D" id="3.40.630.150">
    <property type="entry name" value="Malonyl-CoA decarboxylase, catalytic domain"/>
    <property type="match status" value="1"/>
</dbReference>
<dbReference type="InterPro" id="IPR035372">
    <property type="entry name" value="MCD_N"/>
</dbReference>
<dbReference type="GO" id="GO:0006633">
    <property type="term" value="P:fatty acid biosynthetic process"/>
    <property type="evidence" value="ECO:0007669"/>
    <property type="project" value="InterPro"/>
</dbReference>
<dbReference type="PANTHER" id="PTHR28641">
    <property type="match status" value="1"/>
</dbReference>
<dbReference type="PANTHER" id="PTHR28641:SF1">
    <property type="entry name" value="MALONYL-COA DECARBOXYLASE, MITOCHONDRIAL"/>
    <property type="match status" value="1"/>
</dbReference>
<reference evidence="3 4" key="1">
    <citation type="submission" date="2019-04" db="EMBL/GenBank/DDBJ databases">
        <authorList>
            <person name="Li J."/>
        </authorList>
    </citation>
    <scope>NUCLEOTIDE SEQUENCE [LARGE SCALE GENOMIC DNA]</scope>
    <source>
        <strain evidence="3 4">CCTCC AB2016182</strain>
    </source>
</reference>
<dbReference type="Pfam" id="PF05292">
    <property type="entry name" value="MCD"/>
    <property type="match status" value="1"/>
</dbReference>
<dbReference type="InterPro" id="IPR038917">
    <property type="entry name" value="Malonyl_CoA_deC"/>
</dbReference>
<dbReference type="Gene3D" id="1.20.140.90">
    <property type="entry name" value="Malonyl-CoA decarboxylase, oligemerization domain"/>
    <property type="match status" value="1"/>
</dbReference>
<name>A0A4V5MTM1_9RHOB</name>
<dbReference type="InterPro" id="IPR042303">
    <property type="entry name" value="Malonyl_CoA_deC_C_sf"/>
</dbReference>
<accession>A0A4V5MTM1</accession>
<evidence type="ECO:0000259" key="1">
    <source>
        <dbReference type="Pfam" id="PF05292"/>
    </source>
</evidence>
<feature type="domain" description="Malonyl-CoA decarboxylase N-terminal" evidence="2">
    <location>
        <begin position="160"/>
        <end position="242"/>
    </location>
</feature>
<feature type="domain" description="Malonyl-CoA decarboxylase C-terminal" evidence="1">
    <location>
        <begin position="245"/>
        <end position="482"/>
    </location>
</feature>
<dbReference type="AlphaFoldDB" id="A0A4V5MTM1"/>
<dbReference type="InterPro" id="IPR007956">
    <property type="entry name" value="Malonyl_CoA_deC_C"/>
</dbReference>
<evidence type="ECO:0000259" key="2">
    <source>
        <dbReference type="Pfam" id="PF17408"/>
    </source>
</evidence>
<dbReference type="EMBL" id="SUNH01000028">
    <property type="protein sequence ID" value="TJZ81808.1"/>
    <property type="molecule type" value="Genomic_DNA"/>
</dbReference>
<sequence>MASGSIRAPGTKRPSTMAFSRARRMRWAAGRVIGASGRVWSDHIPSQGRQDVHDEGCYIHQRRFDVYQSSGRNIMGKQRLGFLSDFVEAITRRKRGGEAETLKALARPASERARVACTVLMGRIGDAARVAVAEQALSAYAELDADQRADFFRAMRDDHGVDADAIRAAYAAWDATPDARRVADLFEAVEPARQTLLRRLNMAPGATLQLVRMRQDLLAAMRADPDLAAIDADFAHLLASWFNRGFLSMRRIDWNAPAAILEKLMEYESVHQMQGWPDLKRRLADNDRRLYAFFHPATGDEPLIFVEVALTQGVPDAIAPILTAPDAREPAAANTAVFYSINNSLAGLKGVSFGNFLIKQVVAVLSAELPDLRTFVTLSPVPGFAAWLAAQQDAPTVALREALTMAAWQTDPGAAEALHPQVMAVAARYIVQAKGRGGAPADPVARFHLGNGACAHRLNWPADLSPGALASAHGLMINYLYELDRIEDRHEAFVRDGTVAHGAQLADALKT</sequence>
<organism evidence="3 4">
    <name type="scientific">Paracoccus hibiscisoli</name>
    <dbReference type="NCBI Taxonomy" id="2023261"/>
    <lineage>
        <taxon>Bacteria</taxon>
        <taxon>Pseudomonadati</taxon>
        <taxon>Pseudomonadota</taxon>
        <taxon>Alphaproteobacteria</taxon>
        <taxon>Rhodobacterales</taxon>
        <taxon>Paracoccaceae</taxon>
        <taxon>Paracoccus</taxon>
    </lineage>
</organism>
<proteinExistence type="predicted"/>
<protein>
    <submittedName>
        <fullName evidence="3">MCD, Malonyl-CoA decarboxylase MCD</fullName>
    </submittedName>
</protein>
<evidence type="ECO:0000313" key="3">
    <source>
        <dbReference type="EMBL" id="TJZ81808.1"/>
    </source>
</evidence>
<comment type="caution">
    <text evidence="3">The sequence shown here is derived from an EMBL/GenBank/DDBJ whole genome shotgun (WGS) entry which is preliminary data.</text>
</comment>
<dbReference type="OrthoDB" id="5292736at2"/>